<evidence type="ECO:0000256" key="1">
    <source>
        <dbReference type="ARBA" id="ARBA00022737"/>
    </source>
</evidence>
<reference evidence="3 4" key="1">
    <citation type="journal article" date="2024" name="BMC Genomics">
        <title>Genome assembly of redclaw crayfish (Cherax quadricarinatus) provides insights into its immune adaptation and hypoxia tolerance.</title>
        <authorList>
            <person name="Liu Z."/>
            <person name="Zheng J."/>
            <person name="Li H."/>
            <person name="Fang K."/>
            <person name="Wang S."/>
            <person name="He J."/>
            <person name="Zhou D."/>
            <person name="Weng S."/>
            <person name="Chi M."/>
            <person name="Gu Z."/>
            <person name="He J."/>
            <person name="Li F."/>
            <person name="Wang M."/>
        </authorList>
    </citation>
    <scope>NUCLEOTIDE SEQUENCE [LARGE SCALE GENOMIC DNA]</scope>
    <source>
        <strain evidence="3">ZL_2023a</strain>
    </source>
</reference>
<name>A0AAW0XES0_CHEQU</name>
<keyword evidence="4" id="KW-1185">Reference proteome</keyword>
<feature type="non-terminal residue" evidence="3">
    <location>
        <position position="99"/>
    </location>
</feature>
<protein>
    <recommendedName>
        <fullName evidence="2">Fibronectin type-III domain-containing protein</fullName>
    </recommendedName>
</protein>
<keyword evidence="1" id="KW-0677">Repeat</keyword>
<dbReference type="InterPro" id="IPR036116">
    <property type="entry name" value="FN3_sf"/>
</dbReference>
<dbReference type="Proteomes" id="UP001445076">
    <property type="component" value="Unassembled WGS sequence"/>
</dbReference>
<dbReference type="Gene3D" id="2.60.40.10">
    <property type="entry name" value="Immunoglobulins"/>
    <property type="match status" value="1"/>
</dbReference>
<dbReference type="EMBL" id="JARKIK010000041">
    <property type="protein sequence ID" value="KAK8738042.1"/>
    <property type="molecule type" value="Genomic_DNA"/>
</dbReference>
<dbReference type="SMART" id="SM00060">
    <property type="entry name" value="FN3"/>
    <property type="match status" value="1"/>
</dbReference>
<proteinExistence type="predicted"/>
<comment type="caution">
    <text evidence="3">The sequence shown here is derived from an EMBL/GenBank/DDBJ whole genome shotgun (WGS) entry which is preliminary data.</text>
</comment>
<organism evidence="3 4">
    <name type="scientific">Cherax quadricarinatus</name>
    <name type="common">Australian red claw crayfish</name>
    <dbReference type="NCBI Taxonomy" id="27406"/>
    <lineage>
        <taxon>Eukaryota</taxon>
        <taxon>Metazoa</taxon>
        <taxon>Ecdysozoa</taxon>
        <taxon>Arthropoda</taxon>
        <taxon>Crustacea</taxon>
        <taxon>Multicrustacea</taxon>
        <taxon>Malacostraca</taxon>
        <taxon>Eumalacostraca</taxon>
        <taxon>Eucarida</taxon>
        <taxon>Decapoda</taxon>
        <taxon>Pleocyemata</taxon>
        <taxon>Astacidea</taxon>
        <taxon>Parastacoidea</taxon>
        <taxon>Parastacidae</taxon>
        <taxon>Cherax</taxon>
    </lineage>
</organism>
<dbReference type="AlphaFoldDB" id="A0AAW0XES0"/>
<gene>
    <name evidence="3" type="ORF">OTU49_004369</name>
</gene>
<evidence type="ECO:0000313" key="4">
    <source>
        <dbReference type="Proteomes" id="UP001445076"/>
    </source>
</evidence>
<feature type="domain" description="Fibronectin type-III" evidence="2">
    <location>
        <begin position="18"/>
        <end position="99"/>
    </location>
</feature>
<sequence>TPSNSHSLITPEDVPASAPSNVRVTVHEDGSVLIKWSSMSAEEARGRLLGYQVILSHNGSQTTETVISPWLEARGLLPGRLYTVRVAALTGAGPGPFSD</sequence>
<dbReference type="SUPFAM" id="SSF49265">
    <property type="entry name" value="Fibronectin type III"/>
    <property type="match status" value="1"/>
</dbReference>
<feature type="non-terminal residue" evidence="3">
    <location>
        <position position="1"/>
    </location>
</feature>
<dbReference type="InterPro" id="IPR003961">
    <property type="entry name" value="FN3_dom"/>
</dbReference>
<dbReference type="Pfam" id="PF00041">
    <property type="entry name" value="fn3"/>
    <property type="match status" value="1"/>
</dbReference>
<evidence type="ECO:0000313" key="3">
    <source>
        <dbReference type="EMBL" id="KAK8738042.1"/>
    </source>
</evidence>
<evidence type="ECO:0000259" key="2">
    <source>
        <dbReference type="PROSITE" id="PS50853"/>
    </source>
</evidence>
<dbReference type="InterPro" id="IPR013783">
    <property type="entry name" value="Ig-like_fold"/>
</dbReference>
<accession>A0AAW0XES0</accession>
<dbReference type="CDD" id="cd00063">
    <property type="entry name" value="FN3"/>
    <property type="match status" value="1"/>
</dbReference>
<dbReference type="FunFam" id="2.60.40.10:FF:000028">
    <property type="entry name" value="Neuronal cell adhesion molecule"/>
    <property type="match status" value="1"/>
</dbReference>
<dbReference type="PROSITE" id="PS50853">
    <property type="entry name" value="FN3"/>
    <property type="match status" value="1"/>
</dbReference>